<name>A0A5E7EP23_PSEFL</name>
<gene>
    <name evidence="1" type="ORF">PS710_04831</name>
</gene>
<dbReference type="EMBL" id="CABVHW010000021">
    <property type="protein sequence ID" value="VVO28499.1"/>
    <property type="molecule type" value="Genomic_DNA"/>
</dbReference>
<protein>
    <submittedName>
        <fullName evidence="1">Uncharacterized protein</fullName>
    </submittedName>
</protein>
<accession>A0A5E7EP23</accession>
<dbReference type="Proteomes" id="UP000381093">
    <property type="component" value="Unassembled WGS sequence"/>
</dbReference>
<dbReference type="AlphaFoldDB" id="A0A5E7EP23"/>
<sequence length="89" mass="10225">MMQALKNSRYIYIWGPGLRNQGWFGGYVLINKIAGMVVWPRAYIRIGDVDPVDIENFPPHLKRLLQTDVAMLVASAIWVLVGYVLMKFE</sequence>
<evidence type="ECO:0000313" key="1">
    <source>
        <dbReference type="EMBL" id="VVO28499.1"/>
    </source>
</evidence>
<proteinExistence type="predicted"/>
<reference evidence="1 2" key="1">
    <citation type="submission" date="2019-09" db="EMBL/GenBank/DDBJ databases">
        <authorList>
            <person name="Chandra G."/>
            <person name="Truman W A."/>
        </authorList>
    </citation>
    <scope>NUCLEOTIDE SEQUENCE [LARGE SCALE GENOMIC DNA]</scope>
    <source>
        <strain evidence="1">PS710</strain>
    </source>
</reference>
<evidence type="ECO:0000313" key="2">
    <source>
        <dbReference type="Proteomes" id="UP000381093"/>
    </source>
</evidence>
<organism evidence="1 2">
    <name type="scientific">Pseudomonas fluorescens</name>
    <dbReference type="NCBI Taxonomy" id="294"/>
    <lineage>
        <taxon>Bacteria</taxon>
        <taxon>Pseudomonadati</taxon>
        <taxon>Pseudomonadota</taxon>
        <taxon>Gammaproteobacteria</taxon>
        <taxon>Pseudomonadales</taxon>
        <taxon>Pseudomonadaceae</taxon>
        <taxon>Pseudomonas</taxon>
    </lineage>
</organism>